<gene>
    <name evidence="2" type="ORF">MGAL_10B062488</name>
</gene>
<dbReference type="PANTHER" id="PTHR19446">
    <property type="entry name" value="REVERSE TRANSCRIPTASES"/>
    <property type="match status" value="1"/>
</dbReference>
<dbReference type="InterPro" id="IPR043502">
    <property type="entry name" value="DNA/RNA_pol_sf"/>
</dbReference>
<sequence length="407" mass="46593">MSPEKDVAHTDPTHHFFISSSIEETTKYKPVPVDRHPGLRIMTLNIEGIKSNFNYLQDLAKDHNLIICLQEHWLWGYETNFFEKHFPLHTIFSRSHDDNDPIPNFKARRGQAGTAIMWPSSLNKFIHKLPDGNSRVIAIKIELENHTSIRTETPIKNLFPTLNPHQKPFSTLKGNQRLGNNKTSVTQVIRHEKKDITCPDEQREVLAKYYKNLATPKDDTNFNEEYLQEEIIQSIKNLNSGKAGDEYGLFAEHLKLADKVIIPYIQNLFNQILADRKTPEHFKSGIITPVCKKGKDGKIMNSYRGITVSSVLGKLFEHALLEKIIDPISNVSSQQFGFTSGLSPTMAALLISEAHMNAKRMKEILFLTALDTQKAFDVVNHSILLDKLFQKDIPPEIWETIYIRNVQ</sequence>
<evidence type="ECO:0000259" key="1">
    <source>
        <dbReference type="Pfam" id="PF00078"/>
    </source>
</evidence>
<dbReference type="SUPFAM" id="SSF56672">
    <property type="entry name" value="DNA/RNA polymerases"/>
    <property type="match status" value="1"/>
</dbReference>
<dbReference type="Pfam" id="PF00078">
    <property type="entry name" value="RVT_1"/>
    <property type="match status" value="1"/>
</dbReference>
<accession>A0A8B6FMG9</accession>
<organism evidence="2 3">
    <name type="scientific">Mytilus galloprovincialis</name>
    <name type="common">Mediterranean mussel</name>
    <dbReference type="NCBI Taxonomy" id="29158"/>
    <lineage>
        <taxon>Eukaryota</taxon>
        <taxon>Metazoa</taxon>
        <taxon>Spiralia</taxon>
        <taxon>Lophotrochozoa</taxon>
        <taxon>Mollusca</taxon>
        <taxon>Bivalvia</taxon>
        <taxon>Autobranchia</taxon>
        <taxon>Pteriomorphia</taxon>
        <taxon>Mytilida</taxon>
        <taxon>Mytiloidea</taxon>
        <taxon>Mytilidae</taxon>
        <taxon>Mytilinae</taxon>
        <taxon>Mytilus</taxon>
    </lineage>
</organism>
<evidence type="ECO:0000313" key="2">
    <source>
        <dbReference type="EMBL" id="VDI51526.1"/>
    </source>
</evidence>
<proteinExistence type="predicted"/>
<keyword evidence="3" id="KW-1185">Reference proteome</keyword>
<dbReference type="EMBL" id="UYJE01007075">
    <property type="protein sequence ID" value="VDI51526.1"/>
    <property type="molecule type" value="Genomic_DNA"/>
</dbReference>
<dbReference type="AlphaFoldDB" id="A0A8B6FMG9"/>
<feature type="domain" description="Reverse transcriptase" evidence="1">
    <location>
        <begin position="294"/>
        <end position="402"/>
    </location>
</feature>
<dbReference type="OrthoDB" id="1726353at2759"/>
<dbReference type="Gene3D" id="3.60.10.10">
    <property type="entry name" value="Endonuclease/exonuclease/phosphatase"/>
    <property type="match status" value="1"/>
</dbReference>
<reference evidence="2" key="1">
    <citation type="submission" date="2018-11" db="EMBL/GenBank/DDBJ databases">
        <authorList>
            <person name="Alioto T."/>
            <person name="Alioto T."/>
        </authorList>
    </citation>
    <scope>NUCLEOTIDE SEQUENCE</scope>
</reference>
<dbReference type="Proteomes" id="UP000596742">
    <property type="component" value="Unassembled WGS sequence"/>
</dbReference>
<dbReference type="SUPFAM" id="SSF56219">
    <property type="entry name" value="DNase I-like"/>
    <property type="match status" value="1"/>
</dbReference>
<protein>
    <recommendedName>
        <fullName evidence="1">Reverse transcriptase domain-containing protein</fullName>
    </recommendedName>
</protein>
<dbReference type="InterPro" id="IPR036691">
    <property type="entry name" value="Endo/exonu/phosph_ase_sf"/>
</dbReference>
<dbReference type="InterPro" id="IPR000477">
    <property type="entry name" value="RT_dom"/>
</dbReference>
<comment type="caution">
    <text evidence="2">The sequence shown here is derived from an EMBL/GenBank/DDBJ whole genome shotgun (WGS) entry which is preliminary data.</text>
</comment>
<evidence type="ECO:0000313" key="3">
    <source>
        <dbReference type="Proteomes" id="UP000596742"/>
    </source>
</evidence>
<name>A0A8B6FMG9_MYTGA</name>